<reference evidence="2 3" key="1">
    <citation type="submission" date="2021-12" db="EMBL/GenBank/DDBJ databases">
        <title>Genome sequence of Kibdelosporangium philippinense ATCC 49844.</title>
        <authorList>
            <person name="Fedorov E.A."/>
            <person name="Omeragic M."/>
            <person name="Shalygina K.F."/>
            <person name="Maclea K.S."/>
        </authorList>
    </citation>
    <scope>NUCLEOTIDE SEQUENCE [LARGE SCALE GENOMIC DNA]</scope>
    <source>
        <strain evidence="2 3">ATCC 49844</strain>
    </source>
</reference>
<dbReference type="Gene3D" id="1.10.30.50">
    <property type="match status" value="1"/>
</dbReference>
<evidence type="ECO:0000313" key="2">
    <source>
        <dbReference type="EMBL" id="MCE7011005.1"/>
    </source>
</evidence>
<comment type="caution">
    <text evidence="2">The sequence shown here is derived from an EMBL/GenBank/DDBJ whole genome shotgun (WGS) entry which is preliminary data.</text>
</comment>
<dbReference type="InterPro" id="IPR002711">
    <property type="entry name" value="HNH"/>
</dbReference>
<evidence type="ECO:0000313" key="3">
    <source>
        <dbReference type="Proteomes" id="UP001521150"/>
    </source>
</evidence>
<sequence>MRRFIQLRDRECRQPACSVPGHRCETDHIIAHYKGGPTSQNNLILLCKKHNLLRQRSAWSYDHVKPGILAFRTPTGHTHTTKPEPMTCGRFSGGSGRRRGRRLDCLLR</sequence>
<proteinExistence type="predicted"/>
<dbReference type="CDD" id="cd00085">
    <property type="entry name" value="HNHc"/>
    <property type="match status" value="1"/>
</dbReference>
<accession>A0ABS8ZVH0</accession>
<keyword evidence="2" id="KW-0378">Hydrolase</keyword>
<dbReference type="InterPro" id="IPR003615">
    <property type="entry name" value="HNH_nuc"/>
</dbReference>
<keyword evidence="2" id="KW-0255">Endonuclease</keyword>
<dbReference type="Proteomes" id="UP001521150">
    <property type="component" value="Unassembled WGS sequence"/>
</dbReference>
<evidence type="ECO:0000259" key="1">
    <source>
        <dbReference type="SMART" id="SM00507"/>
    </source>
</evidence>
<keyword evidence="3" id="KW-1185">Reference proteome</keyword>
<dbReference type="Pfam" id="PF01844">
    <property type="entry name" value="HNH"/>
    <property type="match status" value="1"/>
</dbReference>
<protein>
    <submittedName>
        <fullName evidence="2">HNH endonuclease</fullName>
    </submittedName>
</protein>
<dbReference type="GO" id="GO:0004519">
    <property type="term" value="F:endonuclease activity"/>
    <property type="evidence" value="ECO:0007669"/>
    <property type="project" value="UniProtKB-KW"/>
</dbReference>
<keyword evidence="2" id="KW-0540">Nuclease</keyword>
<name>A0ABS8ZVH0_9PSEU</name>
<organism evidence="2 3">
    <name type="scientific">Kibdelosporangium philippinense</name>
    <dbReference type="NCBI Taxonomy" id="211113"/>
    <lineage>
        <taxon>Bacteria</taxon>
        <taxon>Bacillati</taxon>
        <taxon>Actinomycetota</taxon>
        <taxon>Actinomycetes</taxon>
        <taxon>Pseudonocardiales</taxon>
        <taxon>Pseudonocardiaceae</taxon>
        <taxon>Kibdelosporangium</taxon>
    </lineage>
</organism>
<dbReference type="EMBL" id="JAJVCN010000004">
    <property type="protein sequence ID" value="MCE7011005.1"/>
    <property type="molecule type" value="Genomic_DNA"/>
</dbReference>
<feature type="domain" description="HNH nuclease" evidence="1">
    <location>
        <begin position="2"/>
        <end position="52"/>
    </location>
</feature>
<gene>
    <name evidence="2" type="ORF">LWC34_50610</name>
</gene>
<dbReference type="SMART" id="SM00507">
    <property type="entry name" value="HNHc"/>
    <property type="match status" value="1"/>
</dbReference>